<feature type="region of interest" description="Disordered" evidence="1">
    <location>
        <begin position="108"/>
        <end position="144"/>
    </location>
</feature>
<keyword evidence="2 3" id="KW-0812">Transmembrane</keyword>
<evidence type="ECO:0000256" key="1">
    <source>
        <dbReference type="SAM" id="MobiDB-lite"/>
    </source>
</evidence>
<gene>
    <name evidence="3" type="ORF">CSUI_001251</name>
</gene>
<keyword evidence="2" id="KW-1133">Transmembrane helix</keyword>
<proteinExistence type="predicted"/>
<accession>A0A2C6LB56</accession>
<name>A0A2C6LB56_9APIC</name>
<evidence type="ECO:0000313" key="3">
    <source>
        <dbReference type="EMBL" id="PHJ24899.1"/>
    </source>
</evidence>
<dbReference type="VEuPathDB" id="ToxoDB:CSUI_001251"/>
<dbReference type="OrthoDB" id="331485at2759"/>
<dbReference type="RefSeq" id="XP_067926571.1">
    <property type="nucleotide sequence ID" value="XM_068061457.1"/>
</dbReference>
<dbReference type="GeneID" id="94424668"/>
<reference evidence="3 4" key="1">
    <citation type="journal article" date="2017" name="Int. J. Parasitol.">
        <title>The genome of the protozoan parasite Cystoisospora suis and a reverse vaccinology approach to identify vaccine candidates.</title>
        <authorList>
            <person name="Palmieri N."/>
            <person name="Shrestha A."/>
            <person name="Ruttkowski B."/>
            <person name="Beck T."/>
            <person name="Vogl C."/>
            <person name="Tomley F."/>
            <person name="Blake D.P."/>
            <person name="Joachim A."/>
        </authorList>
    </citation>
    <scope>NUCLEOTIDE SEQUENCE [LARGE SCALE GENOMIC DNA]</scope>
    <source>
        <strain evidence="3 4">Wien I</strain>
    </source>
</reference>
<dbReference type="Proteomes" id="UP000221165">
    <property type="component" value="Unassembled WGS sequence"/>
</dbReference>
<feature type="compositionally biased region" description="Basic and acidic residues" evidence="1">
    <location>
        <begin position="108"/>
        <end position="125"/>
    </location>
</feature>
<sequence length="426" mass="46508">MVQRGRGDKGSLLQSVCMPSLGRVTRIIMRLALASRAASLYSAAAIAFLLLGRGGSPASRPAGVLLSSAPLSSAFSTCHRSSSHGALVALIYSPLVDELVSCRGHSETGHWIQPRRDSSGRRLFTESDGGSGEEARGGTNRLASHSGSLPRVFFGLTAAEAGTRQAWRTEAGWQKAAHQWQTRAAPYGVSVHRRESGGGGDCLYHSIASCLEELRHKYSVFGSLTMKDIRTAAADGFVGYPLSTTAEKKPWPTWDAKAFMERLSVLSVLEDEQWFDLWSPTTILSSDQYRNTGHIIMDTSTPQGKAEAVHYELSRPGAVHWGTGFDVGAIEDGLNVGIIILSDDTGRMYPRAARTDVKRPYYILLYYYSDTHFQQAGIGRRNELSGEIEIASAFRADEVPDFLLDVHSQDSRHPLYPVLESSEEGL</sequence>
<dbReference type="EMBL" id="MIGC01000491">
    <property type="protein sequence ID" value="PHJ24899.1"/>
    <property type="molecule type" value="Genomic_DNA"/>
</dbReference>
<comment type="caution">
    <text evidence="3">The sequence shown here is derived from an EMBL/GenBank/DDBJ whole genome shotgun (WGS) entry which is preliminary data.</text>
</comment>
<dbReference type="AlphaFoldDB" id="A0A2C6LB56"/>
<feature type="transmembrane region" description="Helical" evidence="2">
    <location>
        <begin position="31"/>
        <end position="51"/>
    </location>
</feature>
<evidence type="ECO:0000256" key="2">
    <source>
        <dbReference type="SAM" id="Phobius"/>
    </source>
</evidence>
<keyword evidence="2" id="KW-0472">Membrane</keyword>
<evidence type="ECO:0000313" key="4">
    <source>
        <dbReference type="Proteomes" id="UP000221165"/>
    </source>
</evidence>
<organism evidence="3 4">
    <name type="scientific">Cystoisospora suis</name>
    <dbReference type="NCBI Taxonomy" id="483139"/>
    <lineage>
        <taxon>Eukaryota</taxon>
        <taxon>Sar</taxon>
        <taxon>Alveolata</taxon>
        <taxon>Apicomplexa</taxon>
        <taxon>Conoidasida</taxon>
        <taxon>Coccidia</taxon>
        <taxon>Eucoccidiorida</taxon>
        <taxon>Eimeriorina</taxon>
        <taxon>Sarcocystidae</taxon>
        <taxon>Cystoisospora</taxon>
    </lineage>
</organism>
<keyword evidence="4" id="KW-1185">Reference proteome</keyword>
<protein>
    <submittedName>
        <fullName evidence="3">Transmembrane protein</fullName>
    </submittedName>
</protein>